<evidence type="ECO:0000259" key="3">
    <source>
        <dbReference type="PROSITE" id="PS50090"/>
    </source>
</evidence>
<organism evidence="5 6">
    <name type="scientific">Allomyces macrogynus (strain ATCC 38327)</name>
    <name type="common">Allomyces javanicus var. macrogynus</name>
    <dbReference type="NCBI Taxonomy" id="578462"/>
    <lineage>
        <taxon>Eukaryota</taxon>
        <taxon>Fungi</taxon>
        <taxon>Fungi incertae sedis</taxon>
        <taxon>Blastocladiomycota</taxon>
        <taxon>Blastocladiomycetes</taxon>
        <taxon>Blastocladiales</taxon>
        <taxon>Blastocladiaceae</taxon>
        <taxon>Allomyces</taxon>
    </lineage>
</organism>
<dbReference type="InterPro" id="IPR017930">
    <property type="entry name" value="Myb_dom"/>
</dbReference>
<feature type="compositionally biased region" description="Pro residues" evidence="2">
    <location>
        <begin position="559"/>
        <end position="568"/>
    </location>
</feature>
<feature type="domain" description="HTH myb-type" evidence="4">
    <location>
        <begin position="64"/>
        <end position="124"/>
    </location>
</feature>
<dbReference type="Pfam" id="PF00249">
    <property type="entry name" value="Myb_DNA-binding"/>
    <property type="match status" value="1"/>
</dbReference>
<keyword evidence="6" id="KW-1185">Reference proteome</keyword>
<evidence type="ECO:0000259" key="4">
    <source>
        <dbReference type="PROSITE" id="PS51294"/>
    </source>
</evidence>
<dbReference type="InterPro" id="IPR001005">
    <property type="entry name" value="SANT/Myb"/>
</dbReference>
<name>A0A0L0T8T9_ALLM3</name>
<dbReference type="Gene3D" id="1.10.246.220">
    <property type="match status" value="1"/>
</dbReference>
<dbReference type="CDD" id="cd11660">
    <property type="entry name" value="SANT_TRF"/>
    <property type="match status" value="1"/>
</dbReference>
<dbReference type="VEuPathDB" id="FungiDB:AMAG_15792"/>
<dbReference type="SMART" id="SM00717">
    <property type="entry name" value="SANT"/>
    <property type="match status" value="1"/>
</dbReference>
<dbReference type="STRING" id="578462.A0A0L0T8T9"/>
<feature type="domain" description="Myb-like" evidence="3">
    <location>
        <begin position="64"/>
        <end position="120"/>
    </location>
</feature>
<feature type="region of interest" description="Disordered" evidence="2">
    <location>
        <begin position="334"/>
        <end position="355"/>
    </location>
</feature>
<dbReference type="OMA" id="WIAQQHK"/>
<feature type="compositionally biased region" description="Low complexity" evidence="2">
    <location>
        <begin position="146"/>
        <end position="158"/>
    </location>
</feature>
<dbReference type="SUPFAM" id="SSF46689">
    <property type="entry name" value="Homeodomain-like"/>
    <property type="match status" value="1"/>
</dbReference>
<gene>
    <name evidence="5" type="ORF">AMAG_15792</name>
</gene>
<dbReference type="PROSITE" id="PS50090">
    <property type="entry name" value="MYB_LIKE"/>
    <property type="match status" value="1"/>
</dbReference>
<feature type="compositionally biased region" description="Low complexity" evidence="2">
    <location>
        <begin position="42"/>
        <end position="56"/>
    </location>
</feature>
<dbReference type="InterPro" id="IPR052450">
    <property type="entry name" value="TRBD-Containing_Protein"/>
</dbReference>
<dbReference type="PROSITE" id="PS51294">
    <property type="entry name" value="HTH_MYB"/>
    <property type="match status" value="1"/>
</dbReference>
<dbReference type="OrthoDB" id="608866at2759"/>
<keyword evidence="1" id="KW-0539">Nucleus</keyword>
<feature type="region of interest" description="Disordered" evidence="2">
    <location>
        <begin position="798"/>
        <end position="825"/>
    </location>
</feature>
<reference evidence="6" key="2">
    <citation type="submission" date="2009-11" db="EMBL/GenBank/DDBJ databases">
        <title>The Genome Sequence of Allomyces macrogynus strain ATCC 38327.</title>
        <authorList>
            <consortium name="The Broad Institute Genome Sequencing Platform"/>
            <person name="Russ C."/>
            <person name="Cuomo C."/>
            <person name="Shea T."/>
            <person name="Young S.K."/>
            <person name="Zeng Q."/>
            <person name="Koehrsen M."/>
            <person name="Haas B."/>
            <person name="Borodovsky M."/>
            <person name="Guigo R."/>
            <person name="Alvarado L."/>
            <person name="Berlin A."/>
            <person name="Borenstein D."/>
            <person name="Chen Z."/>
            <person name="Engels R."/>
            <person name="Freedman E."/>
            <person name="Gellesch M."/>
            <person name="Goldberg J."/>
            <person name="Griggs A."/>
            <person name="Gujja S."/>
            <person name="Heiman D."/>
            <person name="Hepburn T."/>
            <person name="Howarth C."/>
            <person name="Jen D."/>
            <person name="Larson L."/>
            <person name="Lewis B."/>
            <person name="Mehta T."/>
            <person name="Park D."/>
            <person name="Pearson M."/>
            <person name="Roberts A."/>
            <person name="Saif S."/>
            <person name="Shenoy N."/>
            <person name="Sisk P."/>
            <person name="Stolte C."/>
            <person name="Sykes S."/>
            <person name="Walk T."/>
            <person name="White J."/>
            <person name="Yandava C."/>
            <person name="Burger G."/>
            <person name="Gray M.W."/>
            <person name="Holland P.W.H."/>
            <person name="King N."/>
            <person name="Lang F.B.F."/>
            <person name="Roger A.J."/>
            <person name="Ruiz-Trillo I."/>
            <person name="Lander E."/>
            <person name="Nusbaum C."/>
        </authorList>
    </citation>
    <scope>NUCLEOTIDE SEQUENCE [LARGE SCALE GENOMIC DNA]</scope>
    <source>
        <strain evidence="6">ATCC 38327</strain>
    </source>
</reference>
<proteinExistence type="predicted"/>
<feature type="region of interest" description="Disordered" evidence="2">
    <location>
        <begin position="559"/>
        <end position="592"/>
    </location>
</feature>
<feature type="compositionally biased region" description="Low complexity" evidence="2">
    <location>
        <begin position="125"/>
        <end position="139"/>
    </location>
</feature>
<feature type="compositionally biased region" description="Low complexity" evidence="2">
    <location>
        <begin position="334"/>
        <end position="354"/>
    </location>
</feature>
<evidence type="ECO:0000256" key="1">
    <source>
        <dbReference type="ARBA" id="ARBA00023242"/>
    </source>
</evidence>
<feature type="region of interest" description="Disordered" evidence="2">
    <location>
        <begin position="276"/>
        <end position="302"/>
    </location>
</feature>
<protein>
    <submittedName>
        <fullName evidence="5">Uncharacterized protein</fullName>
    </submittedName>
</protein>
<reference evidence="5 6" key="1">
    <citation type="submission" date="2009-11" db="EMBL/GenBank/DDBJ databases">
        <title>Annotation of Allomyces macrogynus ATCC 38327.</title>
        <authorList>
            <consortium name="The Broad Institute Genome Sequencing Platform"/>
            <person name="Russ C."/>
            <person name="Cuomo C."/>
            <person name="Burger G."/>
            <person name="Gray M.W."/>
            <person name="Holland P.W.H."/>
            <person name="King N."/>
            <person name="Lang F.B.F."/>
            <person name="Roger A.J."/>
            <person name="Ruiz-Trillo I."/>
            <person name="Young S.K."/>
            <person name="Zeng Q."/>
            <person name="Gargeya S."/>
            <person name="Fitzgerald M."/>
            <person name="Haas B."/>
            <person name="Abouelleil A."/>
            <person name="Alvarado L."/>
            <person name="Arachchi H.M."/>
            <person name="Berlin A."/>
            <person name="Chapman S.B."/>
            <person name="Gearin G."/>
            <person name="Goldberg J."/>
            <person name="Griggs A."/>
            <person name="Gujja S."/>
            <person name="Hansen M."/>
            <person name="Heiman D."/>
            <person name="Howarth C."/>
            <person name="Larimer J."/>
            <person name="Lui A."/>
            <person name="MacDonald P.J.P."/>
            <person name="McCowen C."/>
            <person name="Montmayeur A."/>
            <person name="Murphy C."/>
            <person name="Neiman D."/>
            <person name="Pearson M."/>
            <person name="Priest M."/>
            <person name="Roberts A."/>
            <person name="Saif S."/>
            <person name="Shea T."/>
            <person name="Sisk P."/>
            <person name="Stolte C."/>
            <person name="Sykes S."/>
            <person name="Wortman J."/>
            <person name="Nusbaum C."/>
            <person name="Birren B."/>
        </authorList>
    </citation>
    <scope>NUCLEOTIDE SEQUENCE [LARGE SCALE GENOMIC DNA]</scope>
    <source>
        <strain evidence="5 6">ATCC 38327</strain>
    </source>
</reference>
<evidence type="ECO:0000313" key="6">
    <source>
        <dbReference type="Proteomes" id="UP000054350"/>
    </source>
</evidence>
<dbReference type="PANTHER" id="PTHR46734">
    <property type="entry name" value="TELOMERIC REPEAT-BINDING FACTOR 1 TERF1"/>
    <property type="match status" value="1"/>
</dbReference>
<accession>A0A0L0T8T9</accession>
<evidence type="ECO:0000313" key="5">
    <source>
        <dbReference type="EMBL" id="KNE71121.1"/>
    </source>
</evidence>
<feature type="region of interest" description="Disordered" evidence="2">
    <location>
        <begin position="125"/>
        <end position="213"/>
    </location>
</feature>
<dbReference type="Proteomes" id="UP000054350">
    <property type="component" value="Unassembled WGS sequence"/>
</dbReference>
<feature type="region of interest" description="Disordered" evidence="2">
    <location>
        <begin position="640"/>
        <end position="670"/>
    </location>
</feature>
<dbReference type="EMBL" id="GG745370">
    <property type="protein sequence ID" value="KNE71121.1"/>
    <property type="molecule type" value="Genomic_DNA"/>
</dbReference>
<dbReference type="InterPro" id="IPR009057">
    <property type="entry name" value="Homeodomain-like_sf"/>
</dbReference>
<dbReference type="PANTHER" id="PTHR46734:SF1">
    <property type="entry name" value="TELOMERIC REPEAT-BINDING FACTOR 1"/>
    <property type="match status" value="1"/>
</dbReference>
<evidence type="ECO:0000256" key="2">
    <source>
        <dbReference type="SAM" id="MobiDB-lite"/>
    </source>
</evidence>
<dbReference type="AlphaFoldDB" id="A0A0L0T8T9"/>
<feature type="compositionally biased region" description="Pro residues" evidence="2">
    <location>
        <begin position="187"/>
        <end position="197"/>
    </location>
</feature>
<feature type="region of interest" description="Disordered" evidence="2">
    <location>
        <begin position="1"/>
        <end position="80"/>
    </location>
</feature>
<feature type="compositionally biased region" description="Pro residues" evidence="2">
    <location>
        <begin position="645"/>
        <end position="655"/>
    </location>
</feature>
<dbReference type="eggNOG" id="ENOG502SBUF">
    <property type="taxonomic scope" value="Eukaryota"/>
</dbReference>
<sequence>MTLDDVAMDANRQPPLVGGAPKATAANKDSSSMSAALRNEKASAGSTPAAAGSSPGAPAPPTKKPPRKRKKWTPEEEGALLGGVRKYGVGAWSIILSDREFVFDSHRTAVDLKDKWRVMTNRRAAASAAAPATPSTSSTHAEARGRTTSATTSRPRSASSKRRRDSDASPTRATIPVAVPMPTIPSSSPPRPRPSRSPPRARASFAPSPPNSALKHLWDPTLDLMRPFPPLTMSGYGTPLLLRPSDPMPRLFDSELAMVVSASTARSPTVLATNANAAPMPSSSSSVAPPAPPSTASISSVPRSSLSSAISAAGGSAGSAPMWSFPAAVASPTLPSPVSLTSGRSSMSSMSLGTPPHAPSLAIPPTAAMAPATACLPAPVTTAPAPTTTLLPASAPPVVAAATTFLPAPPATPFLPAPDPPASAPAPAPVTLLSPGFVPPAPEPLHHRPTPIVVAPLPTLSTETMPSATVFSPTVNELADLIRSPPPTSMVAPLSEAELLTTDAASTDPDVLGQQLLDALLHADAMRSTLCTNRDHFIRQFVESQKQLVEYLFGPLKPPHPATAPAPAPDASAASGADKPLRRDGPGSKDAGCNKFAPADFFNTLNHPAVETNPILSEKLQKAMDDRKNTFRRVYRAVAADNGYTPPPGSPPPPADASGAASPSPAADARDAPLHSLFTDADAVDLADLLDAALQLDDATRTRAVAVLASRPFTLAMPKIRQWAFRSKLLQMHHLEPTKQQRPRSLVRFGFEVGAPRPLDPVDGEERVKGPHGAWERLLEMRRAVDLARISPPTAAAAAAAAAQGAGGGSAAGQPGKRTSSNPLM</sequence>
<feature type="compositionally biased region" description="Low complexity" evidence="2">
    <location>
        <begin position="569"/>
        <end position="578"/>
    </location>
</feature>
<feature type="compositionally biased region" description="Low complexity" evidence="2">
    <location>
        <begin position="656"/>
        <end position="667"/>
    </location>
</feature>